<proteinExistence type="predicted"/>
<keyword evidence="2" id="KW-1185">Reference proteome</keyword>
<dbReference type="OrthoDB" id="7984847at2"/>
<protein>
    <submittedName>
        <fullName evidence="1">Uncharacterized protein</fullName>
    </submittedName>
</protein>
<gene>
    <name evidence="1" type="ORF">DK427_13690</name>
</gene>
<dbReference type="KEGG" id="meti:DK427_13690"/>
<reference evidence="1 2" key="1">
    <citation type="submission" date="2018-05" db="EMBL/GenBank/DDBJ databases">
        <title>Complete Genome Sequence of Methylobacterium sp. 17Sr1-43.</title>
        <authorList>
            <person name="Srinivasan S."/>
        </authorList>
    </citation>
    <scope>NUCLEOTIDE SEQUENCE [LARGE SCALE GENOMIC DNA]</scope>
    <source>
        <strain evidence="1 2">17Sr1-43</strain>
    </source>
</reference>
<evidence type="ECO:0000313" key="1">
    <source>
        <dbReference type="EMBL" id="AWN36659.1"/>
    </source>
</evidence>
<dbReference type="RefSeq" id="WP_109951749.1">
    <property type="nucleotide sequence ID" value="NZ_CP029551.1"/>
</dbReference>
<dbReference type="AlphaFoldDB" id="A0A2U8VS93"/>
<evidence type="ECO:0000313" key="2">
    <source>
        <dbReference type="Proteomes" id="UP000246058"/>
    </source>
</evidence>
<accession>A0A2U8VS93</accession>
<sequence>MTQEDHDAIERERAALLETFELALAFGGYGPDRYQAWNAYVNRDVLRLFKGHDWLGPEEAVTAYGSRVARRSYALAGPHVAWRNTGNHLHYALRLGLVEEVTDPARGRGWRLVHQDLHWVVEGEGARRHARQIRGLPPEQQAAEDRRQARLAKLAATLDRKAREQADEKIAEAVAYLLKYTPDFVVPEHWARSGPVPAWAVGLPLAEAAAIVREAHHAAEMPRCRLRSWVPALWNAADNAFAIYHDANRRAVARPAHAAIPADDAEALEMLL</sequence>
<dbReference type="EMBL" id="CP029551">
    <property type="protein sequence ID" value="AWN36659.1"/>
    <property type="molecule type" value="Genomic_DNA"/>
</dbReference>
<name>A0A2U8VS93_9HYPH</name>
<dbReference type="Proteomes" id="UP000246058">
    <property type="component" value="Chromosome"/>
</dbReference>
<organism evidence="1 2">
    <name type="scientific">Methylobacterium radiodurans</name>
    <dbReference type="NCBI Taxonomy" id="2202828"/>
    <lineage>
        <taxon>Bacteria</taxon>
        <taxon>Pseudomonadati</taxon>
        <taxon>Pseudomonadota</taxon>
        <taxon>Alphaproteobacteria</taxon>
        <taxon>Hyphomicrobiales</taxon>
        <taxon>Methylobacteriaceae</taxon>
        <taxon>Methylobacterium</taxon>
    </lineage>
</organism>